<protein>
    <submittedName>
        <fullName evidence="2">DUF3617 domain-containing protein</fullName>
    </submittedName>
</protein>
<organism evidence="2 3">
    <name type="scientific">Methyloligella solikamskensis</name>
    <dbReference type="NCBI Taxonomy" id="1177756"/>
    <lineage>
        <taxon>Bacteria</taxon>
        <taxon>Pseudomonadati</taxon>
        <taxon>Pseudomonadota</taxon>
        <taxon>Alphaproteobacteria</taxon>
        <taxon>Hyphomicrobiales</taxon>
        <taxon>Hyphomicrobiaceae</taxon>
        <taxon>Methyloligella</taxon>
    </lineage>
</organism>
<comment type="caution">
    <text evidence="2">The sequence shown here is derived from an EMBL/GenBank/DDBJ whole genome shotgun (WGS) entry which is preliminary data.</text>
</comment>
<feature type="signal peptide" evidence="1">
    <location>
        <begin position="1"/>
        <end position="33"/>
    </location>
</feature>
<dbReference type="Pfam" id="PF12276">
    <property type="entry name" value="DUF3617"/>
    <property type="match status" value="1"/>
</dbReference>
<name>A0ABW3J784_9HYPH</name>
<evidence type="ECO:0000313" key="2">
    <source>
        <dbReference type="EMBL" id="MFD0985626.1"/>
    </source>
</evidence>
<evidence type="ECO:0000256" key="1">
    <source>
        <dbReference type="SAM" id="SignalP"/>
    </source>
</evidence>
<keyword evidence="1" id="KW-0732">Signal</keyword>
<keyword evidence="3" id="KW-1185">Reference proteome</keyword>
<reference evidence="3" key="1">
    <citation type="journal article" date="2019" name="Int. J. Syst. Evol. Microbiol.">
        <title>The Global Catalogue of Microorganisms (GCM) 10K type strain sequencing project: providing services to taxonomists for standard genome sequencing and annotation.</title>
        <authorList>
            <consortium name="The Broad Institute Genomics Platform"/>
            <consortium name="The Broad Institute Genome Sequencing Center for Infectious Disease"/>
            <person name="Wu L."/>
            <person name="Ma J."/>
        </authorList>
    </citation>
    <scope>NUCLEOTIDE SEQUENCE [LARGE SCALE GENOMIC DNA]</scope>
    <source>
        <strain evidence="3">CCUG 61697</strain>
    </source>
</reference>
<dbReference type="Proteomes" id="UP001597102">
    <property type="component" value="Unassembled WGS sequence"/>
</dbReference>
<sequence length="159" mass="17109">MFRFQSLSISSICFTAASAVLAGLLLQVSSANATEIPKRKPGHWQLTTVTPGIGKRVFDVCVTEDDNIAVPKNAGKCGEPEVLEAGSETIVNVTCKVKDATQIISTALNGDFDKRYHAVVKMSFDPPMGGQDRFGVTIDGKYIGPDCTEGEEAKEQKKQ</sequence>
<dbReference type="RefSeq" id="WP_379084256.1">
    <property type="nucleotide sequence ID" value="NZ_JBHTJO010000001.1"/>
</dbReference>
<dbReference type="EMBL" id="JBHTJO010000001">
    <property type="protein sequence ID" value="MFD0985626.1"/>
    <property type="molecule type" value="Genomic_DNA"/>
</dbReference>
<feature type="chain" id="PRO_5046243452" evidence="1">
    <location>
        <begin position="34"/>
        <end position="159"/>
    </location>
</feature>
<accession>A0ABW3J784</accession>
<dbReference type="InterPro" id="IPR022061">
    <property type="entry name" value="DUF3617"/>
</dbReference>
<evidence type="ECO:0000313" key="3">
    <source>
        <dbReference type="Proteomes" id="UP001597102"/>
    </source>
</evidence>
<proteinExistence type="predicted"/>
<gene>
    <name evidence="2" type="ORF">ACFQ2F_00760</name>
</gene>